<gene>
    <name evidence="3" type="ORF">Hena1_01350</name>
</gene>
<keyword evidence="4" id="KW-1185">Reference proteome</keyword>
<feature type="region of interest" description="Disordered" evidence="1">
    <location>
        <begin position="97"/>
        <end position="116"/>
    </location>
</feature>
<keyword evidence="2" id="KW-1133">Transmembrane helix</keyword>
<evidence type="ECO:0000313" key="3">
    <source>
        <dbReference type="EMBL" id="QGZ16285.1"/>
    </source>
</evidence>
<reference evidence="3 4" key="1">
    <citation type="submission" date="2019-11" db="EMBL/GenBank/DDBJ databases">
        <title>Characterization of a new Erwinia amylovora bacteriophage.</title>
        <authorList>
            <person name="Valentovich L.N."/>
            <person name="Akhremchuk A.E."/>
            <person name="Besarab N.V."/>
            <person name="Lagonenko A.L."/>
        </authorList>
    </citation>
    <scope>NUCLEOTIDE SEQUENCE [LARGE SCALE GENOMIC DNA]</scope>
</reference>
<protein>
    <submittedName>
        <fullName evidence="3">Uncharacterized protein</fullName>
    </submittedName>
</protein>
<feature type="transmembrane region" description="Helical" evidence="2">
    <location>
        <begin position="17"/>
        <end position="38"/>
    </location>
</feature>
<evidence type="ECO:0000256" key="2">
    <source>
        <dbReference type="SAM" id="Phobius"/>
    </source>
</evidence>
<evidence type="ECO:0000256" key="1">
    <source>
        <dbReference type="SAM" id="MobiDB-lite"/>
    </source>
</evidence>
<organism evidence="3 4">
    <name type="scientific">Erwinia phage Hena1</name>
    <dbReference type="NCBI Taxonomy" id="2678601"/>
    <lineage>
        <taxon>Viruses</taxon>
        <taxon>Duplodnaviria</taxon>
        <taxon>Heunggongvirae</taxon>
        <taxon>Uroviricota</taxon>
        <taxon>Caudoviricetes</taxon>
        <taxon>Vequintavirinae</taxon>
        <taxon>Henunavirus</taxon>
        <taxon>Henunavirus hena1</taxon>
    </lineage>
</organism>
<proteinExistence type="predicted"/>
<dbReference type="EMBL" id="MN732867">
    <property type="protein sequence ID" value="QGZ16285.1"/>
    <property type="molecule type" value="Genomic_DNA"/>
</dbReference>
<evidence type="ECO:0000313" key="4">
    <source>
        <dbReference type="Proteomes" id="UP000433183"/>
    </source>
</evidence>
<name>A0A6B9J5W6_9CAUD</name>
<keyword evidence="2" id="KW-0812">Transmembrane</keyword>
<sequence>MITFEAFLIMVRKYKKIIVAGVFALTLVIGALWVHSWYEDQLTAQYNSGVTVTDTKWEKQMQNNKIAQAAFKADQQALTDKLQEQLAEANSRIADLEKSSGAKQDEYAKSDAGKKTGLDDKAVDIYNESLGIGK</sequence>
<accession>A0A6B9J5W6</accession>
<dbReference type="Proteomes" id="UP000433183">
    <property type="component" value="Segment"/>
</dbReference>
<keyword evidence="2" id="KW-0472">Membrane</keyword>